<reference evidence="5 6" key="1">
    <citation type="submission" date="2018-04" db="EMBL/GenBank/DDBJ databases">
        <title>Chryseobacterium oncorhynchi 701B-08T from rainbow trout, and Chryseobacterium viscerum 687B-08T from diseased fish.</title>
        <authorList>
            <person name="Jeong J.-J."/>
            <person name="Lee Y.J."/>
            <person name="Pathiraja D."/>
            <person name="Park B."/>
            <person name="Choi I.-G."/>
            <person name="Kim K.D."/>
        </authorList>
    </citation>
    <scope>NUCLEOTIDE SEQUENCE [LARGE SCALE GENOMIC DNA]</scope>
    <source>
        <strain evidence="5 6">687B-08</strain>
    </source>
</reference>
<keyword evidence="2" id="KW-0238">DNA-binding</keyword>
<dbReference type="Pfam" id="PF01638">
    <property type="entry name" value="HxlR"/>
    <property type="match status" value="1"/>
</dbReference>
<dbReference type="InterPro" id="IPR036388">
    <property type="entry name" value="WH-like_DNA-bd_sf"/>
</dbReference>
<dbReference type="SUPFAM" id="SSF46785">
    <property type="entry name" value="Winged helix' DNA-binding domain"/>
    <property type="match status" value="1"/>
</dbReference>
<keyword evidence="1" id="KW-0805">Transcription regulation</keyword>
<proteinExistence type="predicted"/>
<organism evidence="5 6">
    <name type="scientific">Chryseobacterium viscerum</name>
    <dbReference type="NCBI Taxonomy" id="1037377"/>
    <lineage>
        <taxon>Bacteria</taxon>
        <taxon>Pseudomonadati</taxon>
        <taxon>Bacteroidota</taxon>
        <taxon>Flavobacteriia</taxon>
        <taxon>Flavobacteriales</taxon>
        <taxon>Weeksellaceae</taxon>
        <taxon>Chryseobacterium group</taxon>
        <taxon>Chryseobacterium</taxon>
    </lineage>
</organism>
<dbReference type="InterPro" id="IPR002577">
    <property type="entry name" value="HTH_HxlR"/>
</dbReference>
<accession>A0A316WES4</accession>
<sequence>MTNPNSIESEEICPAKKLLKVLSGKLRPEIFSLAAKSTLRFSTLLREIEGANKQSLSIALKELEEMDLLERVVIKQKPLHIEYYLTQKGKLLIPIFQQLEGLA</sequence>
<dbReference type="PANTHER" id="PTHR33204">
    <property type="entry name" value="TRANSCRIPTIONAL REGULATOR, MARR FAMILY"/>
    <property type="match status" value="1"/>
</dbReference>
<evidence type="ECO:0000259" key="4">
    <source>
        <dbReference type="PROSITE" id="PS51118"/>
    </source>
</evidence>
<evidence type="ECO:0000256" key="2">
    <source>
        <dbReference type="ARBA" id="ARBA00023125"/>
    </source>
</evidence>
<evidence type="ECO:0000313" key="6">
    <source>
        <dbReference type="Proteomes" id="UP000236413"/>
    </source>
</evidence>
<dbReference type="EMBL" id="PPEG02000007">
    <property type="protein sequence ID" value="PWN59935.1"/>
    <property type="molecule type" value="Genomic_DNA"/>
</dbReference>
<dbReference type="AlphaFoldDB" id="A0A316WES4"/>
<dbReference type="GO" id="GO:0003677">
    <property type="term" value="F:DNA binding"/>
    <property type="evidence" value="ECO:0007669"/>
    <property type="project" value="UniProtKB-KW"/>
</dbReference>
<evidence type="ECO:0000256" key="1">
    <source>
        <dbReference type="ARBA" id="ARBA00023015"/>
    </source>
</evidence>
<evidence type="ECO:0000313" key="5">
    <source>
        <dbReference type="EMBL" id="PWN59935.1"/>
    </source>
</evidence>
<comment type="caution">
    <text evidence="5">The sequence shown here is derived from an EMBL/GenBank/DDBJ whole genome shotgun (WGS) entry which is preliminary data.</text>
</comment>
<dbReference type="PROSITE" id="PS51118">
    <property type="entry name" value="HTH_HXLR"/>
    <property type="match status" value="1"/>
</dbReference>
<dbReference type="Proteomes" id="UP000236413">
    <property type="component" value="Unassembled WGS sequence"/>
</dbReference>
<dbReference type="InterPro" id="IPR036390">
    <property type="entry name" value="WH_DNA-bd_sf"/>
</dbReference>
<dbReference type="Gene3D" id="1.10.10.10">
    <property type="entry name" value="Winged helix-like DNA-binding domain superfamily/Winged helix DNA-binding domain"/>
    <property type="match status" value="1"/>
</dbReference>
<dbReference type="PANTHER" id="PTHR33204:SF18">
    <property type="entry name" value="TRANSCRIPTIONAL REGULATORY PROTEIN"/>
    <property type="match status" value="1"/>
</dbReference>
<protein>
    <submittedName>
        <fullName evidence="5">Transcriptional regulator</fullName>
    </submittedName>
</protein>
<name>A0A316WES4_9FLAO</name>
<feature type="domain" description="HTH hxlR-type" evidence="4">
    <location>
        <begin position="13"/>
        <end position="103"/>
    </location>
</feature>
<gene>
    <name evidence="5" type="ORF">C1634_016800</name>
</gene>
<keyword evidence="3" id="KW-0804">Transcription</keyword>
<evidence type="ECO:0000256" key="3">
    <source>
        <dbReference type="ARBA" id="ARBA00023163"/>
    </source>
</evidence>